<evidence type="ECO:0000313" key="2">
    <source>
        <dbReference type="EMBL" id="MDX3132699.1"/>
    </source>
</evidence>
<keyword evidence="2" id="KW-0413">Isomerase</keyword>
<dbReference type="InterPro" id="IPR017517">
    <property type="entry name" value="Maleyloyr_isom"/>
</dbReference>
<dbReference type="GO" id="GO:0046872">
    <property type="term" value="F:metal ion binding"/>
    <property type="evidence" value="ECO:0007669"/>
    <property type="project" value="InterPro"/>
</dbReference>
<evidence type="ECO:0000313" key="3">
    <source>
        <dbReference type="Proteomes" id="UP001273589"/>
    </source>
</evidence>
<organism evidence="2 3">
    <name type="scientific">Streptomyces europaeiscabiei</name>
    <dbReference type="NCBI Taxonomy" id="146819"/>
    <lineage>
        <taxon>Bacteria</taxon>
        <taxon>Bacillati</taxon>
        <taxon>Actinomycetota</taxon>
        <taxon>Actinomycetes</taxon>
        <taxon>Kitasatosporales</taxon>
        <taxon>Streptomycetaceae</taxon>
        <taxon>Streptomyces</taxon>
    </lineage>
</organism>
<dbReference type="GO" id="GO:0016853">
    <property type="term" value="F:isomerase activity"/>
    <property type="evidence" value="ECO:0007669"/>
    <property type="project" value="UniProtKB-KW"/>
</dbReference>
<dbReference type="NCBIfam" id="TIGR03083">
    <property type="entry name" value="maleylpyruvate isomerase family mycothiol-dependent enzyme"/>
    <property type="match status" value="1"/>
</dbReference>
<dbReference type="RefSeq" id="WP_037705214.1">
    <property type="nucleotide sequence ID" value="NZ_JARAWN010000157.1"/>
</dbReference>
<reference evidence="2" key="1">
    <citation type="journal article" date="2023" name="Microb. Genom.">
        <title>Mesoterricola silvestris gen. nov., sp. nov., Mesoterricola sediminis sp. nov., Geothrix oryzae sp. nov., Geothrix edaphica sp. nov., Geothrix rubra sp. nov., and Geothrix limicola sp. nov., six novel members of Acidobacteriota isolated from soils.</title>
        <authorList>
            <person name="Weisberg A.J."/>
            <person name="Pearce E."/>
            <person name="Kramer C.G."/>
            <person name="Chang J.H."/>
            <person name="Clarke C.R."/>
        </authorList>
    </citation>
    <scope>NUCLEOTIDE SEQUENCE</scope>
    <source>
        <strain evidence="2">ND06-05F</strain>
    </source>
</reference>
<dbReference type="SUPFAM" id="SSF109854">
    <property type="entry name" value="DinB/YfiT-like putative metalloenzymes"/>
    <property type="match status" value="1"/>
</dbReference>
<feature type="domain" description="Mycothiol-dependent maleylpyruvate isomerase metal-binding" evidence="1">
    <location>
        <begin position="12"/>
        <end position="116"/>
    </location>
</feature>
<sequence length="211" mass="22710">MDRERILRWTEAERLSLADFLEGLDDPDWSEASLCAGWTVHDVAAHLTLSTRTTLLGTIKGAIRARGDWNRMEFDFARERAGRFGPAELVAQIRETAGSPRRAPLAAPLDPLVDFLVHGQDVARPLGRDRPMPTEQATAALAHVVASPFYGARKRLRAVRLVATDATWTTGTGPDEVRGPVADLLLLATGRPAGLTGVSGPGAEKLAATLS</sequence>
<dbReference type="Proteomes" id="UP001273589">
    <property type="component" value="Unassembled WGS sequence"/>
</dbReference>
<dbReference type="Pfam" id="PF11716">
    <property type="entry name" value="MDMPI_N"/>
    <property type="match status" value="1"/>
</dbReference>
<dbReference type="AlphaFoldDB" id="A0AAJ2PST7"/>
<dbReference type="InterPro" id="IPR024344">
    <property type="entry name" value="MDMPI_metal-binding"/>
</dbReference>
<comment type="caution">
    <text evidence="2">The sequence shown here is derived from an EMBL/GenBank/DDBJ whole genome shotgun (WGS) entry which is preliminary data.</text>
</comment>
<proteinExistence type="predicted"/>
<protein>
    <submittedName>
        <fullName evidence="2">Maleylpyruvate isomerase family mycothiol-dependent enzyme</fullName>
    </submittedName>
</protein>
<dbReference type="Gene3D" id="1.20.120.450">
    <property type="entry name" value="dinb family like domain"/>
    <property type="match status" value="1"/>
</dbReference>
<name>A0AAJ2PST7_9ACTN</name>
<evidence type="ECO:0000259" key="1">
    <source>
        <dbReference type="Pfam" id="PF11716"/>
    </source>
</evidence>
<dbReference type="InterPro" id="IPR034660">
    <property type="entry name" value="DinB/YfiT-like"/>
</dbReference>
<gene>
    <name evidence="2" type="ORF">PV367_23630</name>
</gene>
<accession>A0AAJ2PST7</accession>
<dbReference type="EMBL" id="JARAWN010000157">
    <property type="protein sequence ID" value="MDX3132699.1"/>
    <property type="molecule type" value="Genomic_DNA"/>
</dbReference>